<feature type="domain" description="Cell envelope-related transcriptional attenuator" evidence="3">
    <location>
        <begin position="85"/>
        <end position="253"/>
    </location>
</feature>
<evidence type="ECO:0000259" key="3">
    <source>
        <dbReference type="Pfam" id="PF03816"/>
    </source>
</evidence>
<dbReference type="Proteomes" id="UP000178319">
    <property type="component" value="Unassembled WGS sequence"/>
</dbReference>
<dbReference type="PANTHER" id="PTHR33392:SF6">
    <property type="entry name" value="POLYISOPRENYL-TEICHOIC ACID--PEPTIDOGLYCAN TEICHOIC ACID TRANSFERASE TAGU"/>
    <property type="match status" value="1"/>
</dbReference>
<gene>
    <name evidence="4" type="ORF">A3D26_01530</name>
</gene>
<protein>
    <recommendedName>
        <fullName evidence="3">Cell envelope-related transcriptional attenuator domain-containing protein</fullName>
    </recommendedName>
</protein>
<feature type="transmembrane region" description="Helical" evidence="2">
    <location>
        <begin position="21"/>
        <end position="39"/>
    </location>
</feature>
<dbReference type="InterPro" id="IPR004474">
    <property type="entry name" value="LytR_CpsA_psr"/>
</dbReference>
<evidence type="ECO:0000256" key="2">
    <source>
        <dbReference type="SAM" id="Phobius"/>
    </source>
</evidence>
<dbReference type="NCBIfam" id="TIGR00350">
    <property type="entry name" value="lytR_cpsA_psr"/>
    <property type="match status" value="1"/>
</dbReference>
<dbReference type="AlphaFoldDB" id="A0A1G1V5X5"/>
<comment type="caution">
    <text evidence="4">The sequence shown here is derived from an EMBL/GenBank/DDBJ whole genome shotgun (WGS) entry which is preliminary data.</text>
</comment>
<evidence type="ECO:0000313" key="5">
    <source>
        <dbReference type="Proteomes" id="UP000178319"/>
    </source>
</evidence>
<evidence type="ECO:0000256" key="1">
    <source>
        <dbReference type="ARBA" id="ARBA00006068"/>
    </source>
</evidence>
<evidence type="ECO:0000313" key="4">
    <source>
        <dbReference type="EMBL" id="OGY10820.1"/>
    </source>
</evidence>
<proteinExistence type="inferred from homology"/>
<name>A0A1G1V5X5_9BACT</name>
<organism evidence="4 5">
    <name type="scientific">Candidatus Blackburnbacteria bacterium RIFCSPHIGHO2_02_FULL_44_20</name>
    <dbReference type="NCBI Taxonomy" id="1797516"/>
    <lineage>
        <taxon>Bacteria</taxon>
        <taxon>Candidatus Blackburniibacteriota</taxon>
    </lineage>
</organism>
<keyword evidence="2" id="KW-0812">Transmembrane</keyword>
<dbReference type="EMBL" id="MHBZ01000029">
    <property type="protein sequence ID" value="OGY10820.1"/>
    <property type="molecule type" value="Genomic_DNA"/>
</dbReference>
<dbReference type="STRING" id="1797516.A3D26_01530"/>
<dbReference type="PANTHER" id="PTHR33392">
    <property type="entry name" value="POLYISOPRENYL-TEICHOIC ACID--PEPTIDOGLYCAN TEICHOIC ACID TRANSFERASE TAGU"/>
    <property type="match status" value="1"/>
</dbReference>
<keyword evidence="2" id="KW-0472">Membrane</keyword>
<reference evidence="4 5" key="1">
    <citation type="journal article" date="2016" name="Nat. Commun.">
        <title>Thousands of microbial genomes shed light on interconnected biogeochemical processes in an aquifer system.</title>
        <authorList>
            <person name="Anantharaman K."/>
            <person name="Brown C.T."/>
            <person name="Hug L.A."/>
            <person name="Sharon I."/>
            <person name="Castelle C.J."/>
            <person name="Probst A.J."/>
            <person name="Thomas B.C."/>
            <person name="Singh A."/>
            <person name="Wilkins M.J."/>
            <person name="Karaoz U."/>
            <person name="Brodie E.L."/>
            <person name="Williams K.H."/>
            <person name="Hubbard S.S."/>
            <person name="Banfield J.F."/>
        </authorList>
    </citation>
    <scope>NUCLEOTIDE SEQUENCE [LARGE SCALE GENOMIC DNA]</scope>
</reference>
<comment type="similarity">
    <text evidence="1">Belongs to the LytR/CpsA/Psr (LCP) family.</text>
</comment>
<dbReference type="Gene3D" id="3.40.630.190">
    <property type="entry name" value="LCP protein"/>
    <property type="match status" value="1"/>
</dbReference>
<accession>A0A1G1V5X5</accession>
<sequence>MVRLYHKLRTLYSFPIRHKKTTIGVLFLFFFLVLASPFFKHLNTISAVLRGMALGEIESLKTKDRRTNFLILGLGGPKNQPSSLTDTQQFFSYDHTQERHILLSIPRDIWIPNPGVKINGLYSYGNSTEGSGIDLTKNAVTEITGQPVHYSVMVSFEGFVRFVDLLGGVNVNVERSFTDTQYPIKGKENDPCDGDPEFACRWETISFKKGKSHFDGETALKFVRSRHARGDEGTDFARAARQQKIMLGIKDKILSPGFFFNPQKIEQVLGLTAEVFESDIPAEDFGVVVQAFLRTKREKVQTNSLVAMDPENPDENLTKPAFLIHPAISPLYKNQWVLIPVGGNWKATHAWIDCLIKGNECSPEKFAPKIKPN</sequence>
<dbReference type="InterPro" id="IPR050922">
    <property type="entry name" value="LytR/CpsA/Psr_CW_biosynth"/>
</dbReference>
<keyword evidence="2" id="KW-1133">Transmembrane helix</keyword>
<dbReference type="Pfam" id="PF03816">
    <property type="entry name" value="LytR_cpsA_psr"/>
    <property type="match status" value="1"/>
</dbReference>